<dbReference type="InterPro" id="IPR051698">
    <property type="entry name" value="Transposase_11-like"/>
</dbReference>
<dbReference type="OrthoDB" id="5625659at2"/>
<evidence type="ECO:0000313" key="3">
    <source>
        <dbReference type="EMBL" id="SKA89560.1"/>
    </source>
</evidence>
<dbReference type="PANTHER" id="PTHR30298:SF0">
    <property type="entry name" value="PROTEIN YBFL-RELATED"/>
    <property type="match status" value="1"/>
</dbReference>
<dbReference type="InterPro" id="IPR002559">
    <property type="entry name" value="Transposase_11"/>
</dbReference>
<dbReference type="GO" id="GO:0003677">
    <property type="term" value="F:DNA binding"/>
    <property type="evidence" value="ECO:0007669"/>
    <property type="project" value="InterPro"/>
</dbReference>
<dbReference type="InterPro" id="IPR047647">
    <property type="entry name" value="ISAs1_transpos"/>
</dbReference>
<dbReference type="InterPro" id="IPR032806">
    <property type="entry name" value="YbfD_N"/>
</dbReference>
<protein>
    <submittedName>
        <fullName evidence="3">Transposase, IS4 family</fullName>
    </submittedName>
</protein>
<dbReference type="RefSeq" id="WP_078923507.1">
    <property type="nucleotide sequence ID" value="NZ_FUYB01000018.1"/>
</dbReference>
<dbReference type="Proteomes" id="UP000190460">
    <property type="component" value="Unassembled WGS sequence"/>
</dbReference>
<feature type="domain" description="Transposase IS4-like" evidence="1">
    <location>
        <begin position="103"/>
        <end position="340"/>
    </location>
</feature>
<dbReference type="Pfam" id="PF01609">
    <property type="entry name" value="DDE_Tnp_1"/>
    <property type="match status" value="1"/>
</dbReference>
<evidence type="ECO:0000313" key="4">
    <source>
        <dbReference type="Proteomes" id="UP000190460"/>
    </source>
</evidence>
<gene>
    <name evidence="3" type="ORF">SAMN02745130_03057</name>
</gene>
<dbReference type="PANTHER" id="PTHR30298">
    <property type="entry name" value="H REPEAT-ASSOCIATED PREDICTED TRANSPOSASE"/>
    <property type="match status" value="1"/>
</dbReference>
<feature type="domain" description="H repeat-associated protein N-terminal" evidence="2">
    <location>
        <begin position="8"/>
        <end position="94"/>
    </location>
</feature>
<accession>A0A1T4XJ39</accession>
<dbReference type="STRING" id="92487.SAMN02745130_03057"/>
<dbReference type="AlphaFoldDB" id="A0A1T4XJ39"/>
<evidence type="ECO:0000259" key="1">
    <source>
        <dbReference type="Pfam" id="PF01609"/>
    </source>
</evidence>
<reference evidence="3 4" key="1">
    <citation type="submission" date="2017-02" db="EMBL/GenBank/DDBJ databases">
        <authorList>
            <person name="Peterson S.W."/>
        </authorList>
    </citation>
    <scope>NUCLEOTIDE SEQUENCE [LARGE SCALE GENOMIC DNA]</scope>
    <source>
        <strain evidence="3 4">ATCC 49788</strain>
    </source>
</reference>
<sequence>MQDHDLLSHFSIIQDYRQTGKIEHKLSDILLLVICAVIAGAEGWEEIEDFGHDRLTWLQEYADFDNGIPSHDTLARVMSLINPQQFQRCFANWMQSCHKLTEGEVIAIDGKTLRGSYDKRRRTGAIHMVSAFSTANGVVLGQVKTDEKSNEITAIPELLKLLSVCGCLVTLDAMGCQKAIAQAILDKEANYLLAVKGNQKRLEEAFAKHFPLSHAVQYPGDYFSTIEKAPGREETRFHIVSDVIGDFVELSADWPELKTLGVALSFRTTQGEIPENATVRYYISSATLTAKQFADAIRNHWMIENQLHWRLDVAMGEDDCRIRRDKAAENLAGIRHIAFNVLNSHKTFKAGMKRKQKKAAMNTDYLSELLMAKGFS</sequence>
<dbReference type="GO" id="GO:0006313">
    <property type="term" value="P:DNA transposition"/>
    <property type="evidence" value="ECO:0007669"/>
    <property type="project" value="InterPro"/>
</dbReference>
<dbReference type="Pfam" id="PF13808">
    <property type="entry name" value="DDE_Tnp_1_assoc"/>
    <property type="match status" value="1"/>
</dbReference>
<dbReference type="GO" id="GO:0004803">
    <property type="term" value="F:transposase activity"/>
    <property type="evidence" value="ECO:0007669"/>
    <property type="project" value="InterPro"/>
</dbReference>
<name>A0A1T4XJ39_9GAMM</name>
<organism evidence="3 4">
    <name type="scientific">Thiothrix eikelboomii</name>
    <dbReference type="NCBI Taxonomy" id="92487"/>
    <lineage>
        <taxon>Bacteria</taxon>
        <taxon>Pseudomonadati</taxon>
        <taxon>Pseudomonadota</taxon>
        <taxon>Gammaproteobacteria</taxon>
        <taxon>Thiotrichales</taxon>
        <taxon>Thiotrichaceae</taxon>
        <taxon>Thiothrix</taxon>
    </lineage>
</organism>
<proteinExistence type="predicted"/>
<dbReference type="EMBL" id="FUYB01000018">
    <property type="protein sequence ID" value="SKA89560.1"/>
    <property type="molecule type" value="Genomic_DNA"/>
</dbReference>
<evidence type="ECO:0000259" key="2">
    <source>
        <dbReference type="Pfam" id="PF13808"/>
    </source>
</evidence>
<keyword evidence="4" id="KW-1185">Reference proteome</keyword>
<dbReference type="NCBIfam" id="NF033564">
    <property type="entry name" value="transpos_ISAs1"/>
    <property type="match status" value="1"/>
</dbReference>